<comment type="caution">
    <text evidence="1">The sequence shown here is derived from an EMBL/GenBank/DDBJ whole genome shotgun (WGS) entry which is preliminary data.</text>
</comment>
<name>A0ABN2WWK1_9ACTN</name>
<protein>
    <recommendedName>
        <fullName evidence="3">DUF4253 domain-containing protein</fullName>
    </recommendedName>
</protein>
<accession>A0ABN2WWK1</accession>
<evidence type="ECO:0008006" key="3">
    <source>
        <dbReference type="Google" id="ProtNLM"/>
    </source>
</evidence>
<sequence>MDYTFLPTPLAISLDRVRDSKGNPELDPWGGATFEATSPTYPELSGRSSSADEATQHLLEAVMYALPLAREVTDALQAAGYPLEVVIAWERETKDCADRSYRHSADLAVATLNDYTTSGIPALTACGFVPLLPLADAVAVHIAGCGPQDVREYARMAESSRWWDVDFDIMSWLLAGLPASRGHLYVDHCAVEEAVEWEAFIEGFPVSDDDLRSLVRAHIRPQDVARGFPVRRGAFYAEHSSPRIDAVAWEGFATRYGVADDNLVGLTALFAEPGTVVPGFPLHRAAFYAACRTPINLVLRWEDVLSEYGQPVDDSDLCDILSAELEPECLLECAATSDDAGFDLGQAARALMGLRPR</sequence>
<dbReference type="EMBL" id="BAAAMQ010000009">
    <property type="protein sequence ID" value="GAA2100459.1"/>
    <property type="molecule type" value="Genomic_DNA"/>
</dbReference>
<evidence type="ECO:0000313" key="1">
    <source>
        <dbReference type="EMBL" id="GAA2100459.1"/>
    </source>
</evidence>
<gene>
    <name evidence="1" type="ORF">GCM10009726_10360</name>
</gene>
<dbReference type="Proteomes" id="UP001501161">
    <property type="component" value="Unassembled WGS sequence"/>
</dbReference>
<organism evidence="1 2">
    <name type="scientific">Nocardioides furvisabuli</name>
    <dbReference type="NCBI Taxonomy" id="375542"/>
    <lineage>
        <taxon>Bacteria</taxon>
        <taxon>Bacillati</taxon>
        <taxon>Actinomycetota</taxon>
        <taxon>Actinomycetes</taxon>
        <taxon>Propionibacteriales</taxon>
        <taxon>Nocardioidaceae</taxon>
        <taxon>Nocardioides</taxon>
    </lineage>
</organism>
<evidence type="ECO:0000313" key="2">
    <source>
        <dbReference type="Proteomes" id="UP001501161"/>
    </source>
</evidence>
<keyword evidence="2" id="KW-1185">Reference proteome</keyword>
<reference evidence="1 2" key="1">
    <citation type="journal article" date="2019" name="Int. J. Syst. Evol. Microbiol.">
        <title>The Global Catalogue of Microorganisms (GCM) 10K type strain sequencing project: providing services to taxonomists for standard genome sequencing and annotation.</title>
        <authorList>
            <consortium name="The Broad Institute Genomics Platform"/>
            <consortium name="The Broad Institute Genome Sequencing Center for Infectious Disease"/>
            <person name="Wu L."/>
            <person name="Ma J."/>
        </authorList>
    </citation>
    <scope>NUCLEOTIDE SEQUENCE [LARGE SCALE GENOMIC DNA]</scope>
    <source>
        <strain evidence="1 2">JCM 13813</strain>
    </source>
</reference>
<dbReference type="RefSeq" id="WP_231250146.1">
    <property type="nucleotide sequence ID" value="NZ_BAAAMQ010000009.1"/>
</dbReference>
<proteinExistence type="predicted"/>